<evidence type="ECO:0000313" key="8">
    <source>
        <dbReference type="EMBL" id="GHC98950.1"/>
    </source>
</evidence>
<evidence type="ECO:0000256" key="5">
    <source>
        <dbReference type="ARBA" id="ARBA00022989"/>
    </source>
</evidence>
<reference evidence="9" key="1">
    <citation type="journal article" date="2019" name="Int. J. Syst. Evol. Microbiol.">
        <title>The Global Catalogue of Microorganisms (GCM) 10K type strain sequencing project: providing services to taxonomists for standard genome sequencing and annotation.</title>
        <authorList>
            <consortium name="The Broad Institute Genomics Platform"/>
            <consortium name="The Broad Institute Genome Sequencing Center for Infectious Disease"/>
            <person name="Wu L."/>
            <person name="Ma J."/>
        </authorList>
    </citation>
    <scope>NUCLEOTIDE SEQUENCE [LARGE SCALE GENOMIC DNA]</scope>
    <source>
        <strain evidence="9">KCTC 23314</strain>
    </source>
</reference>
<evidence type="ECO:0000256" key="4">
    <source>
        <dbReference type="ARBA" id="ARBA00022692"/>
    </source>
</evidence>
<protein>
    <recommendedName>
        <fullName evidence="10">Cobalamin biosynthesis protein CbiM</fullName>
    </recommendedName>
</protein>
<comment type="subcellular location">
    <subcellularLocation>
        <location evidence="1">Cell membrane</location>
        <topology evidence="1">Multi-pass membrane protein</topology>
    </subcellularLocation>
</comment>
<name>A0ABQ3GAF5_9BURK</name>
<accession>A0ABQ3GAF5</accession>
<evidence type="ECO:0000256" key="7">
    <source>
        <dbReference type="SAM" id="Phobius"/>
    </source>
</evidence>
<dbReference type="PANTHER" id="PTHR34229">
    <property type="entry name" value="METAL TRANSPORT PROTEIN HI_1621-RELATED"/>
    <property type="match status" value="1"/>
</dbReference>
<dbReference type="PANTHER" id="PTHR34229:SF1">
    <property type="entry name" value="METAL TRANSPORT PROTEIN HI_1621-RELATED"/>
    <property type="match status" value="1"/>
</dbReference>
<evidence type="ECO:0000313" key="9">
    <source>
        <dbReference type="Proteomes" id="UP000626210"/>
    </source>
</evidence>
<dbReference type="Gene3D" id="1.10.1760.20">
    <property type="match status" value="1"/>
</dbReference>
<dbReference type="Proteomes" id="UP000626210">
    <property type="component" value="Unassembled WGS sequence"/>
</dbReference>
<proteinExistence type="predicted"/>
<comment type="caution">
    <text evidence="8">The sequence shown here is derived from an EMBL/GenBank/DDBJ whole genome shotgun (WGS) entry which is preliminary data.</text>
</comment>
<feature type="transmembrane region" description="Helical" evidence="7">
    <location>
        <begin position="135"/>
        <end position="158"/>
    </location>
</feature>
<feature type="transmembrane region" description="Helical" evidence="7">
    <location>
        <begin position="66"/>
        <end position="84"/>
    </location>
</feature>
<dbReference type="Pfam" id="PF01891">
    <property type="entry name" value="CbiM"/>
    <property type="match status" value="1"/>
</dbReference>
<keyword evidence="4 7" id="KW-0812">Transmembrane</keyword>
<keyword evidence="5 7" id="KW-1133">Transmembrane helix</keyword>
<dbReference type="EMBL" id="BMYK01000027">
    <property type="protein sequence ID" value="GHC98950.1"/>
    <property type="molecule type" value="Genomic_DNA"/>
</dbReference>
<evidence type="ECO:0000256" key="6">
    <source>
        <dbReference type="ARBA" id="ARBA00023136"/>
    </source>
</evidence>
<feature type="transmembrane region" description="Helical" evidence="7">
    <location>
        <begin position="43"/>
        <end position="60"/>
    </location>
</feature>
<sequence>MHIPDGFLSPQTYLPAYAVAAVAWWAAGRGLRARLDEHLVPRLAALTALVYAMGLVMLPLPGGTSVHAVGVALLALLFGARLAFLGYSLVLLLQSLLFGAGGITALPVNALAIGGAGALVAVGVFRALRAWHEDAAVLLATWCAVMVPAALVGLVLGLQPWLAQRADGTPLFFPFGPAVVLPAILAPHALLGLAEGALTVLVWRAARARRWQFT</sequence>
<evidence type="ECO:0008006" key="10">
    <source>
        <dbReference type="Google" id="ProtNLM"/>
    </source>
</evidence>
<keyword evidence="9" id="KW-1185">Reference proteome</keyword>
<keyword evidence="6 7" id="KW-0472">Membrane</keyword>
<dbReference type="RefSeq" id="WP_189690089.1">
    <property type="nucleotide sequence ID" value="NZ_BMYK01000027.1"/>
</dbReference>
<organism evidence="8 9">
    <name type="scientific">Pseudorhodoferax aquiterrae</name>
    <dbReference type="NCBI Taxonomy" id="747304"/>
    <lineage>
        <taxon>Bacteria</taxon>
        <taxon>Pseudomonadati</taxon>
        <taxon>Pseudomonadota</taxon>
        <taxon>Betaproteobacteria</taxon>
        <taxon>Burkholderiales</taxon>
        <taxon>Comamonadaceae</taxon>
    </lineage>
</organism>
<evidence type="ECO:0000256" key="1">
    <source>
        <dbReference type="ARBA" id="ARBA00004651"/>
    </source>
</evidence>
<keyword evidence="2" id="KW-0813">Transport</keyword>
<dbReference type="InterPro" id="IPR002751">
    <property type="entry name" value="CbiM/NikMN"/>
</dbReference>
<keyword evidence="3" id="KW-1003">Cell membrane</keyword>
<gene>
    <name evidence="8" type="ORF">GCM10007320_55140</name>
</gene>
<feature type="transmembrane region" description="Helical" evidence="7">
    <location>
        <begin position="178"/>
        <end position="203"/>
    </location>
</feature>
<feature type="transmembrane region" description="Helical" evidence="7">
    <location>
        <begin position="111"/>
        <end position="128"/>
    </location>
</feature>
<evidence type="ECO:0000256" key="2">
    <source>
        <dbReference type="ARBA" id="ARBA00022448"/>
    </source>
</evidence>
<evidence type="ECO:0000256" key="3">
    <source>
        <dbReference type="ARBA" id="ARBA00022475"/>
    </source>
</evidence>
<feature type="transmembrane region" description="Helical" evidence="7">
    <location>
        <begin position="12"/>
        <end position="31"/>
    </location>
</feature>